<dbReference type="NCBIfam" id="NF033441">
    <property type="entry name" value="BREX_BrxC"/>
    <property type="match status" value="1"/>
</dbReference>
<evidence type="ECO:0000259" key="3">
    <source>
        <dbReference type="Pfam" id="PF25792"/>
    </source>
</evidence>
<feature type="domain" description="DUF6079" evidence="1">
    <location>
        <begin position="29"/>
        <end position="92"/>
    </location>
</feature>
<feature type="domain" description="Probable ATP-binding protein BrxC winged helix-turn-helix" evidence="2">
    <location>
        <begin position="738"/>
        <end position="854"/>
    </location>
</feature>
<keyword evidence="6" id="KW-1185">Reference proteome</keyword>
<dbReference type="SUPFAM" id="SSF52540">
    <property type="entry name" value="P-loop containing nucleoside triphosphate hydrolases"/>
    <property type="match status" value="1"/>
</dbReference>
<feature type="domain" description="Probable ATP-binding protein BrxC 4th six-stranded beta-sheet" evidence="4">
    <location>
        <begin position="557"/>
        <end position="729"/>
    </location>
</feature>
<organism evidence="5 6">
    <name type="scientific">Faecalibacillus intestinalis</name>
    <dbReference type="NCBI Taxonomy" id="1982626"/>
    <lineage>
        <taxon>Bacteria</taxon>
        <taxon>Bacillati</taxon>
        <taxon>Bacillota</taxon>
        <taxon>Erysipelotrichia</taxon>
        <taxon>Erysipelotrichales</taxon>
        <taxon>Coprobacillaceae</taxon>
        <taxon>Faecalibacillus</taxon>
    </lineage>
</organism>
<protein>
    <submittedName>
        <fullName evidence="5">BREX system P-loop protein BrxC</fullName>
    </submittedName>
</protein>
<proteinExistence type="predicted"/>
<dbReference type="InterPro" id="IPR047679">
    <property type="entry name" value="BREX_BrxC"/>
</dbReference>
<dbReference type="Proteomes" id="UP000240974">
    <property type="component" value="Unassembled WGS sequence"/>
</dbReference>
<dbReference type="InterPro" id="IPR058038">
    <property type="entry name" value="BREX_BrxC_wHTH"/>
</dbReference>
<comment type="caution">
    <text evidence="5">The sequence shown here is derived from an EMBL/GenBank/DDBJ whole genome shotgun (WGS) entry which is preliminary data.</text>
</comment>
<evidence type="ECO:0000313" key="5">
    <source>
        <dbReference type="EMBL" id="PST42797.1"/>
    </source>
</evidence>
<feature type="domain" description="Probable ATP-binding protein BrxC alpha-helical" evidence="3">
    <location>
        <begin position="863"/>
        <end position="979"/>
    </location>
</feature>
<dbReference type="RefSeq" id="WP_107029377.1">
    <property type="nucleotide sequence ID" value="NZ_DBFOUQ010000013.1"/>
</dbReference>
<dbReference type="Pfam" id="PF25792">
    <property type="entry name" value="BREX_BrxC_helical"/>
    <property type="match status" value="1"/>
</dbReference>
<dbReference type="EMBL" id="PYLQ01000003">
    <property type="protein sequence ID" value="PST42797.1"/>
    <property type="molecule type" value="Genomic_DNA"/>
</dbReference>
<evidence type="ECO:0000259" key="1">
    <source>
        <dbReference type="Pfam" id="PF19557"/>
    </source>
</evidence>
<evidence type="ECO:0000259" key="4">
    <source>
        <dbReference type="Pfam" id="PF25796"/>
    </source>
</evidence>
<name>A0A2T3G5I5_9FIRM</name>
<accession>A0A2T3G5I5</accession>
<dbReference type="Pfam" id="PF25796">
    <property type="entry name" value="BREX_BrxC_4th"/>
    <property type="match status" value="1"/>
</dbReference>
<evidence type="ECO:0000259" key="2">
    <source>
        <dbReference type="Pfam" id="PF25791"/>
    </source>
</evidence>
<gene>
    <name evidence="5" type="primary">brxC</name>
    <name evidence="5" type="ORF">C7U54_03865</name>
</gene>
<dbReference type="InterPro" id="IPR027417">
    <property type="entry name" value="P-loop_NTPase"/>
</dbReference>
<dbReference type="InterPro" id="IPR045725">
    <property type="entry name" value="DUF6079_N"/>
</dbReference>
<dbReference type="Pfam" id="PF25791">
    <property type="entry name" value="WHD_BREX_BrxC"/>
    <property type="match status" value="1"/>
</dbReference>
<dbReference type="AlphaFoldDB" id="A0A2T3G5I5"/>
<sequence length="1178" mass="135563">MEIKKMFKDDIDRTINGVVQVEQEKEEVVEQEVKEYVVTTELKKHFTKFFNEYSESFDTPTDNVGVWITGFFGSGKSHFLKMLSYLLENKEIKDKKIVDYFEEKFDDQLSFMNIQKCVQVPTETILFNIDVEGSMHKDDTAVLKVFAKVFYDHLGFYGNDLKLAKLEQFISKQGKMEAFKDAYEEINGESWIESRAEYQFFEQDVIDALVQANIMNEVTAQHWFDGTETADISIAQLVDEIKAYVDTKPKGFRLLFMIDEAGQYIGTNTSMLLNLQSLIEKLGSVCRGQVWIVATGQEALDEMIKVRTDEFSRIMARFAIRLSLTSSSVGEVIEKRLLTKTDEANKVLSHVYENNENVLSNLYAFDTELKDLKGYSSEDEFVRIYPFVPYQFTIMQKVFNEIRKHGHAGKHQSSGERSMLNGFQESAQRIGDKNELTLVPMFAFYDTLHSFLDTSVRLVIERAEKAAINNNGLINEDVNLLKLLYLVRYIDDIKSNIENLTILMADSINVDKLELRKQVTESLDHLQKQNYIARNGDIYQFLTDEEQDITREINNQNIDAANVISQVCKTIFDDIYTTKKYRYTKNGYNYDFEFDKSVDGQNHGNTTGGMKLKFVTEVNDDVNNELKLITDSKDYAAICKLSNQYEIFADIENALKINKYIRQKNVSQLPESVQIIITNKQKEARRLLNGVKGKITDAIVNGKFYIDGDVSTIAGTNVKVVLDKALETLVDHTYSSITLVDTPVSTDADIRDILNGNNIGFDGLEPNKKACDDVYRYLYALHMKKMPTSMNDIQSRYQGIPYGWKEIDIAAVVARLVQEQKVTIKHSGETIRPNDYRLVEFLRKKTEIGFTNISIRESIPAQKIKTVRDILKDYFDVMDVPSDEDGLVAYITKEYKTEKNKLEYMANQNNTLLHPGAQEIQNLLGYVNKILSAQSDNLVLVNTLCDLEGDLLDSKDDIRAVENFYDTQIKLFDNAIDIRNAVINHEKDYLLDNEDIKKAIEKIDDITRVTTPFKYNRIPELNDCISIINDQRNKVIQAKKHELNDFIDSCLHELELKATNEDKLQFELQNVKHKFDAKKQDVARLNNIVALDAKKNTITSLKDTIINQMDNILNNNDDTDNIPTDILVQPRRSVRQLQRTVIFSQVNLKTEADVNRYLANIKNRLLSYINDDEEIEIR</sequence>
<dbReference type="Pfam" id="PF19557">
    <property type="entry name" value="DUF6079_1st"/>
    <property type="match status" value="1"/>
</dbReference>
<evidence type="ECO:0000313" key="6">
    <source>
        <dbReference type="Proteomes" id="UP000240974"/>
    </source>
</evidence>
<dbReference type="InterPro" id="IPR058037">
    <property type="entry name" value="BREX_BrxC_helical"/>
</dbReference>
<dbReference type="InterPro" id="IPR058036">
    <property type="entry name" value="BREX_BrxC_4th"/>
</dbReference>
<reference evidence="5 6" key="1">
    <citation type="journal article" date="2019" name="Int. J. Syst. Evol. Microbiol.">
        <title>Faecalibacillus intestinalis gen. nov., sp. nov. and Faecalibacillus faecis sp. nov., isolated from human faeces.</title>
        <authorList>
            <person name="Seo B."/>
            <person name="Jeon K."/>
            <person name="Baek I."/>
            <person name="Lee Y.M."/>
            <person name="Baek K."/>
            <person name="Ko G."/>
        </authorList>
    </citation>
    <scope>NUCLEOTIDE SEQUENCE [LARGE SCALE GENOMIC DNA]</scope>
    <source>
        <strain evidence="5 6">SNUG30099</strain>
    </source>
</reference>